<dbReference type="PANTHER" id="PTHR34322:SF2">
    <property type="entry name" value="TRANSPOSASE IS200-LIKE DOMAIN-CONTAINING PROTEIN"/>
    <property type="match status" value="1"/>
</dbReference>
<dbReference type="SMART" id="SM01321">
    <property type="entry name" value="Y1_Tnp"/>
    <property type="match status" value="1"/>
</dbReference>
<dbReference type="Pfam" id="PF01797">
    <property type="entry name" value="Y1_Tnp"/>
    <property type="match status" value="1"/>
</dbReference>
<dbReference type="EMBL" id="BAAAEU010000024">
    <property type="protein sequence ID" value="GAA0722466.1"/>
    <property type="molecule type" value="Genomic_DNA"/>
</dbReference>
<dbReference type="PANTHER" id="PTHR34322">
    <property type="entry name" value="TRANSPOSASE, Y1_TNP DOMAIN-CONTAINING"/>
    <property type="match status" value="1"/>
</dbReference>
<sequence length="236" mass="26980">MARLPRPDLAHVPQHVVQRGNNRMPCFFDDDDRRRYMTVLREASLRHHCSIHAYVLMSNHVHLLASPATPGATASMMQSLGRMYVSTFNARHRRSGTLWEGRYKSRLVDSEAYLLRCYRYIELNPVRAAMVAAPEDYRWSSYNANAAGADDPLIHPHPSYTALGATPDERQRLYRQLVSETLSEDELAEIRIYVQQQRALGSNRFQAMIEAELGRCAHARPAHRPRLAQPADDTRG</sequence>
<reference evidence="2 3" key="1">
    <citation type="journal article" date="2019" name="Int. J. Syst. Evol. Microbiol.">
        <title>The Global Catalogue of Microorganisms (GCM) 10K type strain sequencing project: providing services to taxonomists for standard genome sequencing and annotation.</title>
        <authorList>
            <consortium name="The Broad Institute Genomics Platform"/>
            <consortium name="The Broad Institute Genome Sequencing Center for Infectious Disease"/>
            <person name="Wu L."/>
            <person name="Ma J."/>
        </authorList>
    </citation>
    <scope>NUCLEOTIDE SEQUENCE [LARGE SCALE GENOMIC DNA]</scope>
    <source>
        <strain evidence="2 3">JCM 15421</strain>
    </source>
</reference>
<evidence type="ECO:0000259" key="1">
    <source>
        <dbReference type="SMART" id="SM01321"/>
    </source>
</evidence>
<dbReference type="Gene3D" id="3.30.70.1290">
    <property type="entry name" value="Transposase IS200-like"/>
    <property type="match status" value="1"/>
</dbReference>
<name>A0ABN1IVW6_9GAMM</name>
<dbReference type="InterPro" id="IPR036515">
    <property type="entry name" value="Transposase_17_sf"/>
</dbReference>
<evidence type="ECO:0000313" key="3">
    <source>
        <dbReference type="Proteomes" id="UP001501523"/>
    </source>
</evidence>
<proteinExistence type="predicted"/>
<evidence type="ECO:0000313" key="2">
    <source>
        <dbReference type="EMBL" id="GAA0722466.1"/>
    </source>
</evidence>
<protein>
    <submittedName>
        <fullName evidence="2">Transposase</fullName>
    </submittedName>
</protein>
<feature type="domain" description="Transposase IS200-like" evidence="1">
    <location>
        <begin position="9"/>
        <end position="124"/>
    </location>
</feature>
<dbReference type="InterPro" id="IPR002686">
    <property type="entry name" value="Transposase_17"/>
</dbReference>
<dbReference type="SUPFAM" id="SSF143422">
    <property type="entry name" value="Transposase IS200-like"/>
    <property type="match status" value="1"/>
</dbReference>
<keyword evidence="3" id="KW-1185">Reference proteome</keyword>
<organism evidence="2 3">
    <name type="scientific">Dokdonella soli</name>
    <dbReference type="NCBI Taxonomy" id="529810"/>
    <lineage>
        <taxon>Bacteria</taxon>
        <taxon>Pseudomonadati</taxon>
        <taxon>Pseudomonadota</taxon>
        <taxon>Gammaproteobacteria</taxon>
        <taxon>Lysobacterales</taxon>
        <taxon>Rhodanobacteraceae</taxon>
        <taxon>Dokdonella</taxon>
    </lineage>
</organism>
<comment type="caution">
    <text evidence="2">The sequence shown here is derived from an EMBL/GenBank/DDBJ whole genome shotgun (WGS) entry which is preliminary data.</text>
</comment>
<dbReference type="Proteomes" id="UP001501523">
    <property type="component" value="Unassembled WGS sequence"/>
</dbReference>
<accession>A0ABN1IVW6</accession>
<gene>
    <name evidence="2" type="ORF">GCM10009105_33670</name>
</gene>